<sequence length="514" mass="59252">MNRFKSKFNFLILILGLIAPALGKERGALRELVHKRIEKTNEQLSHIKNPVLKAFNRQLAQNSIIGLHPEALGIIGEIPDELLAPQQNLVNYEKQKNNRVFNPDGLKSLSFRHKPDNHFLKHQPVQHYNQPQQLTTPEPPKYLTPFRLITQPPTTTTRRQQIAQRLEPQRPFNQPQPQNNKQPSYTNIQIQNKPQAQIVDQNLNVKNYQQPIRQEPISFNAQIQPVQKLPEPMSNHFAQPNQFDNSLNVLSASYPDQQQLYQGQISPELYQQTLLHNQLALNQPQLDTNKLQQLGQLEKFQNRKRDPNHPLFSLREKEKANLKNKANENMLLHGKRFMKNQIFKFENNTDATTTTKKAKKLTTTTQVSTTTTPEYDYEQFLVEVTIATQTTKKPKQLVFDDVSTHGHAHHDSINGLILHVDPEENFQQEGAHSLHKISTTTTATSTTTASNVELEVNEKLNKMKTLESNLDDLFNQNDTKLEEFLKSNSKVDMLINNPEFLDALIEKYGELYDE</sequence>
<accession>A0A813UXV4</accession>
<evidence type="ECO:0000256" key="1">
    <source>
        <dbReference type="SAM" id="Coils"/>
    </source>
</evidence>
<feature type="region of interest" description="Disordered" evidence="2">
    <location>
        <begin position="130"/>
        <end position="162"/>
    </location>
</feature>
<evidence type="ECO:0000256" key="2">
    <source>
        <dbReference type="SAM" id="MobiDB-lite"/>
    </source>
</evidence>
<evidence type="ECO:0000313" key="5">
    <source>
        <dbReference type="Proteomes" id="UP000663879"/>
    </source>
</evidence>
<evidence type="ECO:0000313" key="4">
    <source>
        <dbReference type="EMBL" id="CAF0832326.1"/>
    </source>
</evidence>
<evidence type="ECO:0000256" key="3">
    <source>
        <dbReference type="SAM" id="SignalP"/>
    </source>
</evidence>
<feature type="chain" id="PRO_5032902380" evidence="3">
    <location>
        <begin position="24"/>
        <end position="514"/>
    </location>
</feature>
<gene>
    <name evidence="4" type="ORF">OXX778_LOCUS8032</name>
</gene>
<dbReference type="AlphaFoldDB" id="A0A813UXV4"/>
<dbReference type="OrthoDB" id="10652489at2759"/>
<name>A0A813UXV4_9BILA</name>
<feature type="coiled-coil region" evidence="1">
    <location>
        <begin position="449"/>
        <end position="483"/>
    </location>
</feature>
<protein>
    <submittedName>
        <fullName evidence="4">Uncharacterized protein</fullName>
    </submittedName>
</protein>
<keyword evidence="5" id="KW-1185">Reference proteome</keyword>
<dbReference type="EMBL" id="CAJNOC010001073">
    <property type="protein sequence ID" value="CAF0832326.1"/>
    <property type="molecule type" value="Genomic_DNA"/>
</dbReference>
<proteinExistence type="predicted"/>
<feature type="signal peptide" evidence="3">
    <location>
        <begin position="1"/>
        <end position="23"/>
    </location>
</feature>
<keyword evidence="3" id="KW-0732">Signal</keyword>
<organism evidence="4 5">
    <name type="scientific">Brachionus calyciflorus</name>
    <dbReference type="NCBI Taxonomy" id="104777"/>
    <lineage>
        <taxon>Eukaryota</taxon>
        <taxon>Metazoa</taxon>
        <taxon>Spiralia</taxon>
        <taxon>Gnathifera</taxon>
        <taxon>Rotifera</taxon>
        <taxon>Eurotatoria</taxon>
        <taxon>Monogononta</taxon>
        <taxon>Pseudotrocha</taxon>
        <taxon>Ploima</taxon>
        <taxon>Brachionidae</taxon>
        <taxon>Brachionus</taxon>
    </lineage>
</organism>
<feature type="compositionally biased region" description="Low complexity" evidence="2">
    <location>
        <begin position="147"/>
        <end position="162"/>
    </location>
</feature>
<comment type="caution">
    <text evidence="4">The sequence shown here is derived from an EMBL/GenBank/DDBJ whole genome shotgun (WGS) entry which is preliminary data.</text>
</comment>
<dbReference type="Proteomes" id="UP000663879">
    <property type="component" value="Unassembled WGS sequence"/>
</dbReference>
<keyword evidence="1" id="KW-0175">Coiled coil</keyword>
<reference evidence="4" key="1">
    <citation type="submission" date="2021-02" db="EMBL/GenBank/DDBJ databases">
        <authorList>
            <person name="Nowell W R."/>
        </authorList>
    </citation>
    <scope>NUCLEOTIDE SEQUENCE</scope>
    <source>
        <strain evidence="4">Ploen Becks lab</strain>
    </source>
</reference>